<evidence type="ECO:0000256" key="3">
    <source>
        <dbReference type="ARBA" id="ARBA00022960"/>
    </source>
</evidence>
<dbReference type="InterPro" id="IPR015421">
    <property type="entry name" value="PyrdxlP-dep_Trfase_major"/>
</dbReference>
<dbReference type="GO" id="GO:0071555">
    <property type="term" value="P:cell wall organization"/>
    <property type="evidence" value="ECO:0007669"/>
    <property type="project" value="UniProtKB-KW"/>
</dbReference>
<dbReference type="STRING" id="1798482.A2763_03105"/>
<reference evidence="8 9" key="1">
    <citation type="journal article" date="2016" name="Nat. Commun.">
        <title>Thousands of microbial genomes shed light on interconnected biogeochemical processes in an aquifer system.</title>
        <authorList>
            <person name="Anantharaman K."/>
            <person name="Brown C.T."/>
            <person name="Hug L.A."/>
            <person name="Sharon I."/>
            <person name="Castelle C.J."/>
            <person name="Probst A.J."/>
            <person name="Thomas B.C."/>
            <person name="Singh A."/>
            <person name="Wilkins M.J."/>
            <person name="Karaoz U."/>
            <person name="Brodie E.L."/>
            <person name="Williams K.H."/>
            <person name="Hubbard S.S."/>
            <person name="Banfield J.F."/>
        </authorList>
    </citation>
    <scope>NUCLEOTIDE SEQUENCE [LARGE SCALE GENOMIC DNA]</scope>
</reference>
<dbReference type="SUPFAM" id="SSF55729">
    <property type="entry name" value="Acyl-CoA N-acyltransferases (Nat)"/>
    <property type="match status" value="2"/>
</dbReference>
<dbReference type="InterPro" id="IPR050644">
    <property type="entry name" value="PG_Glycine_Bridge_Synth"/>
</dbReference>
<dbReference type="Proteomes" id="UP000178370">
    <property type="component" value="Unassembled WGS sequence"/>
</dbReference>
<organism evidence="8 9">
    <name type="scientific">Candidatus Kaiserbacteria bacterium RIFCSPHIGHO2_01_FULL_54_36</name>
    <dbReference type="NCBI Taxonomy" id="1798482"/>
    <lineage>
        <taxon>Bacteria</taxon>
        <taxon>Candidatus Kaiseribacteriota</taxon>
    </lineage>
</organism>
<comment type="caution">
    <text evidence="8">The sequence shown here is derived from an EMBL/GenBank/DDBJ whole genome shotgun (WGS) entry which is preliminary data.</text>
</comment>
<dbReference type="InterPro" id="IPR003447">
    <property type="entry name" value="FEMABX"/>
</dbReference>
<dbReference type="EMBL" id="MFKV01000028">
    <property type="protein sequence ID" value="OGG49643.1"/>
    <property type="molecule type" value="Genomic_DNA"/>
</dbReference>
<protein>
    <recommendedName>
        <fullName evidence="10">BioF2-like acetyltransferase domain-containing protein</fullName>
    </recommendedName>
</protein>
<dbReference type="Gene3D" id="3.40.630.30">
    <property type="match status" value="2"/>
</dbReference>
<dbReference type="GO" id="GO:0016755">
    <property type="term" value="F:aminoacyltransferase activity"/>
    <property type="evidence" value="ECO:0007669"/>
    <property type="project" value="InterPro"/>
</dbReference>
<dbReference type="Gene3D" id="3.40.640.10">
    <property type="entry name" value="Type I PLP-dependent aspartate aminotransferase-like (Major domain)"/>
    <property type="match status" value="1"/>
</dbReference>
<evidence type="ECO:0008006" key="10">
    <source>
        <dbReference type="Google" id="ProtNLM"/>
    </source>
</evidence>
<evidence type="ECO:0000256" key="1">
    <source>
        <dbReference type="ARBA" id="ARBA00009943"/>
    </source>
</evidence>
<dbReference type="GO" id="GO:0009252">
    <property type="term" value="P:peptidoglycan biosynthetic process"/>
    <property type="evidence" value="ECO:0007669"/>
    <property type="project" value="UniProtKB-KW"/>
</dbReference>
<dbReference type="Pfam" id="PF01041">
    <property type="entry name" value="DegT_DnrJ_EryC1"/>
    <property type="match status" value="2"/>
</dbReference>
<evidence type="ECO:0000256" key="7">
    <source>
        <dbReference type="RuleBase" id="RU004508"/>
    </source>
</evidence>
<dbReference type="SUPFAM" id="SSF53383">
    <property type="entry name" value="PLP-dependent transferases"/>
    <property type="match status" value="1"/>
</dbReference>
<name>A0A1F6CK70_9BACT</name>
<keyword evidence="3" id="KW-0133">Cell shape</keyword>
<keyword evidence="4" id="KW-0573">Peptidoglycan synthesis</keyword>
<sequence>MSIFNSLGSNHTFFSAIRMLFTAGGASAPNSLRTYLEKRYGGRAILTYKGREALGLAFTSLPAVGGSIAINGFTCWAVFEALHASGYKTHYLDISDHSLHFSADALNDALTEDQSIRAVVIQNTLGIPCDIEPIAALCREHNIALIEDLAHSIGTQYASGQEAGTVGDLVVLSFSQDKVIDAVSGGALIIRNEKYAKHPTLTPKRVGLVHQIKDRLYPLFTCIIRQSYTFGLGGIIHQILRSLNMLSRPLSDTETSELHGLPGWYCAVIHEKYVALEAAAKHRQKIAQVYTEMIDARVQFPRHAAPEHSANLRFPLVLNGRDLLIQHLKNNDVHVGDIWYDAPVGPQRFLYRTDYSGECPRSEDVASKIVNLPTHINVSPAQAHMIARAVNEWLAEQSGDGYSIRTISQEVVWEDFMRAMKPHSFLHSWKWGEHFEKTGSKIFRVGIYHGHSLAGVALLIKVAARRGLFLLCPHGPLVAESENEEEVLRMLAAHCTRIAADERCDFIRFCPLLQRSAEHSAMYRRLGFSDAPIHMHPEISWMLDITKSEDELLMGMRKTTRYLIKKMEKEGVVITTSKDPADMEHFSRIYEATVERQQFTPFSKSYLRTEFELYVKDDQALFFFGKQKGVLVAAAIIIFYNGQAFYHHSGSLSSGSNVSYLLQWRVIQEAKRRGCTLYNFWGVAPEHNSRHAWTGLSRFKRGFGGFAEHYLHAQDKALTARYLLNYVIETVRRIRRHL</sequence>
<keyword evidence="6" id="KW-0961">Cell wall biogenesis/degradation</keyword>
<evidence type="ECO:0000256" key="4">
    <source>
        <dbReference type="ARBA" id="ARBA00022984"/>
    </source>
</evidence>
<dbReference type="Pfam" id="PF02388">
    <property type="entry name" value="FemAB"/>
    <property type="match status" value="2"/>
</dbReference>
<comment type="similarity">
    <text evidence="1">Belongs to the FemABX family.</text>
</comment>
<accession>A0A1F6CK70</accession>
<evidence type="ECO:0000256" key="5">
    <source>
        <dbReference type="ARBA" id="ARBA00023315"/>
    </source>
</evidence>
<dbReference type="Gene3D" id="3.90.1150.10">
    <property type="entry name" value="Aspartate Aminotransferase, domain 1"/>
    <property type="match status" value="1"/>
</dbReference>
<dbReference type="PANTHER" id="PTHR36174">
    <property type="entry name" value="LIPID II:GLYCINE GLYCYLTRANSFERASE"/>
    <property type="match status" value="1"/>
</dbReference>
<evidence type="ECO:0000256" key="6">
    <source>
        <dbReference type="ARBA" id="ARBA00023316"/>
    </source>
</evidence>
<dbReference type="PANTHER" id="PTHR36174:SF1">
    <property type="entry name" value="LIPID II:GLYCINE GLYCYLTRANSFERASE"/>
    <property type="match status" value="1"/>
</dbReference>
<keyword evidence="7" id="KW-0663">Pyridoxal phosphate</keyword>
<dbReference type="AlphaFoldDB" id="A0A1F6CK70"/>
<dbReference type="InterPro" id="IPR015422">
    <property type="entry name" value="PyrdxlP-dep_Trfase_small"/>
</dbReference>
<dbReference type="InterPro" id="IPR000653">
    <property type="entry name" value="DegT/StrS_aminotransferase"/>
</dbReference>
<dbReference type="InterPro" id="IPR016181">
    <property type="entry name" value="Acyl_CoA_acyltransferase"/>
</dbReference>
<dbReference type="PROSITE" id="PS51191">
    <property type="entry name" value="FEMABX"/>
    <property type="match status" value="1"/>
</dbReference>
<dbReference type="InterPro" id="IPR015424">
    <property type="entry name" value="PyrdxlP-dep_Trfase"/>
</dbReference>
<evidence type="ECO:0000256" key="2">
    <source>
        <dbReference type="ARBA" id="ARBA00022679"/>
    </source>
</evidence>
<proteinExistence type="inferred from homology"/>
<evidence type="ECO:0000313" key="8">
    <source>
        <dbReference type="EMBL" id="OGG49643.1"/>
    </source>
</evidence>
<comment type="similarity">
    <text evidence="7">Belongs to the DegT/DnrJ/EryC1 family.</text>
</comment>
<keyword evidence="5" id="KW-0012">Acyltransferase</keyword>
<dbReference type="GO" id="GO:0008360">
    <property type="term" value="P:regulation of cell shape"/>
    <property type="evidence" value="ECO:0007669"/>
    <property type="project" value="UniProtKB-KW"/>
</dbReference>
<evidence type="ECO:0000313" key="9">
    <source>
        <dbReference type="Proteomes" id="UP000178370"/>
    </source>
</evidence>
<gene>
    <name evidence="8" type="ORF">A2763_03105</name>
</gene>
<keyword evidence="2" id="KW-0808">Transferase</keyword>